<reference evidence="2" key="2">
    <citation type="submission" date="2015-01" db="EMBL/GenBank/DDBJ databases">
        <title>Evolutionary Origins and Diversification of the Mycorrhizal Mutualists.</title>
        <authorList>
            <consortium name="DOE Joint Genome Institute"/>
            <consortium name="Mycorrhizal Genomics Consortium"/>
            <person name="Kohler A."/>
            <person name="Kuo A."/>
            <person name="Nagy L.G."/>
            <person name="Floudas D."/>
            <person name="Copeland A."/>
            <person name="Barry K.W."/>
            <person name="Cichocki N."/>
            <person name="Veneault-Fourrey C."/>
            <person name="LaButti K."/>
            <person name="Lindquist E.A."/>
            <person name="Lipzen A."/>
            <person name="Lundell T."/>
            <person name="Morin E."/>
            <person name="Murat C."/>
            <person name="Riley R."/>
            <person name="Ohm R."/>
            <person name="Sun H."/>
            <person name="Tunlid A."/>
            <person name="Henrissat B."/>
            <person name="Grigoriev I.V."/>
            <person name="Hibbett D.S."/>
            <person name="Martin F."/>
        </authorList>
    </citation>
    <scope>NUCLEOTIDE SEQUENCE [LARGE SCALE GENOMIC DNA]</scope>
    <source>
        <strain evidence="2">MAFF 305830</strain>
    </source>
</reference>
<gene>
    <name evidence="1" type="ORF">M408DRAFT_237659</name>
</gene>
<reference evidence="1 2" key="1">
    <citation type="submission" date="2014-04" db="EMBL/GenBank/DDBJ databases">
        <authorList>
            <consortium name="DOE Joint Genome Institute"/>
            <person name="Kuo A."/>
            <person name="Zuccaro A."/>
            <person name="Kohler A."/>
            <person name="Nagy L.G."/>
            <person name="Floudas D."/>
            <person name="Copeland A."/>
            <person name="Barry K.W."/>
            <person name="Cichocki N."/>
            <person name="Veneault-Fourrey C."/>
            <person name="LaButti K."/>
            <person name="Lindquist E.A."/>
            <person name="Lipzen A."/>
            <person name="Lundell T."/>
            <person name="Morin E."/>
            <person name="Murat C."/>
            <person name="Sun H."/>
            <person name="Tunlid A."/>
            <person name="Henrissat B."/>
            <person name="Grigoriev I.V."/>
            <person name="Hibbett D.S."/>
            <person name="Martin F."/>
            <person name="Nordberg H.P."/>
            <person name="Cantor M.N."/>
            <person name="Hua S.X."/>
        </authorList>
    </citation>
    <scope>NUCLEOTIDE SEQUENCE [LARGE SCALE GENOMIC DNA]</scope>
    <source>
        <strain evidence="1 2">MAFF 305830</strain>
    </source>
</reference>
<dbReference type="AlphaFoldDB" id="A0A0C2X0B3"/>
<organism evidence="1 2">
    <name type="scientific">Serendipita vermifera MAFF 305830</name>
    <dbReference type="NCBI Taxonomy" id="933852"/>
    <lineage>
        <taxon>Eukaryota</taxon>
        <taxon>Fungi</taxon>
        <taxon>Dikarya</taxon>
        <taxon>Basidiomycota</taxon>
        <taxon>Agaricomycotina</taxon>
        <taxon>Agaricomycetes</taxon>
        <taxon>Sebacinales</taxon>
        <taxon>Serendipitaceae</taxon>
        <taxon>Serendipita</taxon>
    </lineage>
</organism>
<accession>A0A0C2X0B3</accession>
<name>A0A0C2X0B3_SERVB</name>
<evidence type="ECO:0000313" key="2">
    <source>
        <dbReference type="Proteomes" id="UP000054097"/>
    </source>
</evidence>
<keyword evidence="2" id="KW-1185">Reference proteome</keyword>
<dbReference type="Proteomes" id="UP000054097">
    <property type="component" value="Unassembled WGS sequence"/>
</dbReference>
<proteinExistence type="predicted"/>
<sequence>MLYFVFINGFSQHHPLGPARPHTLVRALLCTPRSAIWARPRMEKTTLFGLSDVTAG</sequence>
<dbReference type="HOGENOM" id="CLU_3015671_0_0_1"/>
<evidence type="ECO:0000313" key="1">
    <source>
        <dbReference type="EMBL" id="KIM31738.1"/>
    </source>
</evidence>
<dbReference type="EMBL" id="KN824281">
    <property type="protein sequence ID" value="KIM31738.1"/>
    <property type="molecule type" value="Genomic_DNA"/>
</dbReference>
<protein>
    <submittedName>
        <fullName evidence="1">Uncharacterized protein</fullName>
    </submittedName>
</protein>